<gene>
    <name evidence="1" type="ORF">C8035_v006585</name>
</gene>
<dbReference type="Proteomes" id="UP000295083">
    <property type="component" value="Unassembled WGS sequence"/>
</dbReference>
<protein>
    <submittedName>
        <fullName evidence="1">Uncharacterized protein</fullName>
    </submittedName>
</protein>
<evidence type="ECO:0000313" key="2">
    <source>
        <dbReference type="Proteomes" id="UP000295083"/>
    </source>
</evidence>
<keyword evidence="2" id="KW-1185">Reference proteome</keyword>
<reference evidence="1 2" key="1">
    <citation type="submission" date="2018-11" db="EMBL/GenBank/DDBJ databases">
        <title>Genome sequence and assembly of Colletotrichum spinosum.</title>
        <authorList>
            <person name="Gan P."/>
            <person name="Shirasu K."/>
        </authorList>
    </citation>
    <scope>NUCLEOTIDE SEQUENCE [LARGE SCALE GENOMIC DNA]</scope>
    <source>
        <strain evidence="1 2">CBS 515.97</strain>
    </source>
</reference>
<dbReference type="AlphaFoldDB" id="A0A4R8QIS9"/>
<name>A0A4R8QIS9_9PEZI</name>
<comment type="caution">
    <text evidence="1">The sequence shown here is derived from an EMBL/GenBank/DDBJ whole genome shotgun (WGS) entry which is preliminary data.</text>
</comment>
<organism evidence="1 2">
    <name type="scientific">Colletotrichum spinosum</name>
    <dbReference type="NCBI Taxonomy" id="1347390"/>
    <lineage>
        <taxon>Eukaryota</taxon>
        <taxon>Fungi</taxon>
        <taxon>Dikarya</taxon>
        <taxon>Ascomycota</taxon>
        <taxon>Pezizomycotina</taxon>
        <taxon>Sordariomycetes</taxon>
        <taxon>Hypocreomycetidae</taxon>
        <taxon>Glomerellales</taxon>
        <taxon>Glomerellaceae</taxon>
        <taxon>Colletotrichum</taxon>
        <taxon>Colletotrichum orbiculare species complex</taxon>
    </lineage>
</organism>
<accession>A0A4R8QIS9</accession>
<dbReference type="EMBL" id="QAPG01000014">
    <property type="protein sequence ID" value="TDZ38831.1"/>
    <property type="molecule type" value="Genomic_DNA"/>
</dbReference>
<evidence type="ECO:0000313" key="1">
    <source>
        <dbReference type="EMBL" id="TDZ38831.1"/>
    </source>
</evidence>
<sequence>MNEFIKIDFAALKDQGVPYERKKRMLDTIFNDKVPYRYEDGPRLFPDMGFYTTLLYNRNDLQDLWPFICRFHSWISFLLDDAADYALDILGKAAAALSARESVEPVALDMGRLSIEPPEIPELDTAVLRSIEAPHLDFDMPGPLDNDIALPAELQNTADLATALPDMVDPYIGSLDLPECESLSAPGALADAQLPIDGFDDHIRMRRESTAQLHYQDPVLAMELNKSPTLAYHGIIQDMDHFKQVNDAYECHVKRSAGVSSVSDPSWPTTDEKQTFYVRELFESISDMSDFAEPKNWLER</sequence>
<proteinExistence type="predicted"/>